<dbReference type="InterPro" id="IPR007137">
    <property type="entry name" value="DUF348"/>
</dbReference>
<dbReference type="RefSeq" id="WP_382392653.1">
    <property type="nucleotide sequence ID" value="NZ_JBHTCQ010000001.1"/>
</dbReference>
<dbReference type="InterPro" id="IPR023346">
    <property type="entry name" value="Lysozyme-like_dom_sf"/>
</dbReference>
<accession>A0ABW2QBU0</accession>
<dbReference type="Gene3D" id="2.20.230.10">
    <property type="entry name" value="Resuscitation-promoting factor rpfb"/>
    <property type="match status" value="1"/>
</dbReference>
<dbReference type="Gene3D" id="1.10.530.10">
    <property type="match status" value="1"/>
</dbReference>
<proteinExistence type="predicted"/>
<dbReference type="SMART" id="SM01208">
    <property type="entry name" value="G5"/>
    <property type="match status" value="1"/>
</dbReference>
<dbReference type="SUPFAM" id="SSF53955">
    <property type="entry name" value="Lysozyme-like"/>
    <property type="match status" value="1"/>
</dbReference>
<comment type="caution">
    <text evidence="4">The sequence shown here is derived from an EMBL/GenBank/DDBJ whole genome shotgun (WGS) entry which is preliminary data.</text>
</comment>
<reference evidence="5" key="1">
    <citation type="journal article" date="2019" name="Int. J. Syst. Evol. Microbiol.">
        <title>The Global Catalogue of Microorganisms (GCM) 10K type strain sequencing project: providing services to taxonomists for standard genome sequencing and annotation.</title>
        <authorList>
            <consortium name="The Broad Institute Genomics Platform"/>
            <consortium name="The Broad Institute Genome Sequencing Center for Infectious Disease"/>
            <person name="Wu L."/>
            <person name="Ma J."/>
        </authorList>
    </citation>
    <scope>NUCLEOTIDE SEQUENCE [LARGE SCALE GENOMIC DNA]</scope>
    <source>
        <strain evidence="5">JCM 1490</strain>
    </source>
</reference>
<evidence type="ECO:0000313" key="4">
    <source>
        <dbReference type="EMBL" id="MFC7404858.1"/>
    </source>
</evidence>
<gene>
    <name evidence="4" type="ORF">ACFQQL_07030</name>
</gene>
<sequence length="372" mass="39332">MAPRFLRRSTDAPDTENTVNDTPASETRRSRRLAERRRLAAGALGIPGGVVKALRIGVLGAVVVGTGAFTVSQVGAQPRVTAPADLAAVEAGTLSLRDAGQGVSRSQVASRVALEADGAVSFRVAVDGQTRQVTTNAPTLSEALTEADIVVGADDVVSADLSEPVPEGQIVRIDRATTEHVTEEEVEEFETIEEEDPNLPEGEREVEVEGRDGVTTSTFRVVRAGGEEVSREHVATVVVSERRDKVVRVGTMEAVESPYSTSSDGSAPSGSYSGDPRAIAQSMVADRGWGASEFSCLDALWQRESNWDPYAQNPSSGAYGIPQALPGTKMASAGSDWQTNPATQIAWGLDYIAGRYGTPCGAWGHSESVGWY</sequence>
<protein>
    <submittedName>
        <fullName evidence="4">G5 domain-containing protein</fullName>
    </submittedName>
</protein>
<dbReference type="Pfam" id="PF07501">
    <property type="entry name" value="G5"/>
    <property type="match status" value="1"/>
</dbReference>
<dbReference type="Pfam" id="PF03990">
    <property type="entry name" value="DUF348"/>
    <property type="match status" value="1"/>
</dbReference>
<keyword evidence="5" id="KW-1185">Reference proteome</keyword>
<evidence type="ECO:0000259" key="3">
    <source>
        <dbReference type="PROSITE" id="PS51109"/>
    </source>
</evidence>
<evidence type="ECO:0000313" key="5">
    <source>
        <dbReference type="Proteomes" id="UP001596455"/>
    </source>
</evidence>
<evidence type="ECO:0000256" key="1">
    <source>
        <dbReference type="ARBA" id="ARBA00022729"/>
    </source>
</evidence>
<dbReference type="InterPro" id="IPR008258">
    <property type="entry name" value="Transglycosylase_SLT_dom_1"/>
</dbReference>
<evidence type="ECO:0000256" key="2">
    <source>
        <dbReference type="SAM" id="MobiDB-lite"/>
    </source>
</evidence>
<dbReference type="Proteomes" id="UP001596455">
    <property type="component" value="Unassembled WGS sequence"/>
</dbReference>
<name>A0ABW2QBU0_9MICO</name>
<keyword evidence="1" id="KW-0732">Signal</keyword>
<feature type="domain" description="G5" evidence="3">
    <location>
        <begin position="173"/>
        <end position="253"/>
    </location>
</feature>
<dbReference type="InterPro" id="IPR011098">
    <property type="entry name" value="G5_dom"/>
</dbReference>
<feature type="region of interest" description="Disordered" evidence="2">
    <location>
        <begin position="1"/>
        <end position="31"/>
    </location>
</feature>
<dbReference type="Pfam" id="PF01464">
    <property type="entry name" value="SLT"/>
    <property type="match status" value="1"/>
</dbReference>
<organism evidence="4 5">
    <name type="scientific">Georgenia alba</name>
    <dbReference type="NCBI Taxonomy" id="2233858"/>
    <lineage>
        <taxon>Bacteria</taxon>
        <taxon>Bacillati</taxon>
        <taxon>Actinomycetota</taxon>
        <taxon>Actinomycetes</taxon>
        <taxon>Micrococcales</taxon>
        <taxon>Bogoriellaceae</taxon>
        <taxon>Georgenia</taxon>
    </lineage>
</organism>
<dbReference type="PROSITE" id="PS51109">
    <property type="entry name" value="G5"/>
    <property type="match status" value="1"/>
</dbReference>
<dbReference type="EMBL" id="JBHTCQ010000001">
    <property type="protein sequence ID" value="MFC7404858.1"/>
    <property type="molecule type" value="Genomic_DNA"/>
</dbReference>